<dbReference type="PANTHER" id="PTHR11910">
    <property type="entry name" value="ATP SYNTHASE DELTA CHAIN"/>
    <property type="match status" value="1"/>
</dbReference>
<comment type="caution">
    <text evidence="8">The sequence shown here is derived from an EMBL/GenBank/DDBJ whole genome shotgun (WGS) entry which is preliminary data.</text>
</comment>
<evidence type="ECO:0000256" key="7">
    <source>
        <dbReference type="HAMAP-Rule" id="MF_01416"/>
    </source>
</evidence>
<dbReference type="GO" id="GO:0046933">
    <property type="term" value="F:proton-transporting ATP synthase activity, rotational mechanism"/>
    <property type="evidence" value="ECO:0007669"/>
    <property type="project" value="UniProtKB-UniRule"/>
</dbReference>
<gene>
    <name evidence="7" type="primary">atpH</name>
    <name evidence="8" type="ORF">A2478_04090</name>
</gene>
<dbReference type="Proteomes" id="UP000179001">
    <property type="component" value="Unassembled WGS sequence"/>
</dbReference>
<dbReference type="AlphaFoldDB" id="A0A1F5SY70"/>
<dbReference type="GO" id="GO:0045259">
    <property type="term" value="C:proton-transporting ATP synthase complex"/>
    <property type="evidence" value="ECO:0007669"/>
    <property type="project" value="UniProtKB-KW"/>
</dbReference>
<evidence type="ECO:0000256" key="3">
    <source>
        <dbReference type="ARBA" id="ARBA00022781"/>
    </source>
</evidence>
<dbReference type="NCBIfam" id="TIGR01145">
    <property type="entry name" value="ATP_synt_delta"/>
    <property type="match status" value="1"/>
</dbReference>
<evidence type="ECO:0000256" key="5">
    <source>
        <dbReference type="ARBA" id="ARBA00023136"/>
    </source>
</evidence>
<proteinExistence type="inferred from homology"/>
<evidence type="ECO:0000256" key="4">
    <source>
        <dbReference type="ARBA" id="ARBA00023065"/>
    </source>
</evidence>
<dbReference type="InterPro" id="IPR020781">
    <property type="entry name" value="ATPase_OSCP/d_CS"/>
</dbReference>
<dbReference type="PRINTS" id="PR00125">
    <property type="entry name" value="ATPASEDELTA"/>
</dbReference>
<reference evidence="8 9" key="1">
    <citation type="journal article" date="2016" name="Nat. Commun.">
        <title>Thousands of microbial genomes shed light on interconnected biogeochemical processes in an aquifer system.</title>
        <authorList>
            <person name="Anantharaman K."/>
            <person name="Brown C.T."/>
            <person name="Hug L.A."/>
            <person name="Sharon I."/>
            <person name="Castelle C.J."/>
            <person name="Probst A.J."/>
            <person name="Thomas B.C."/>
            <person name="Singh A."/>
            <person name="Wilkins M.J."/>
            <person name="Karaoz U."/>
            <person name="Brodie E.L."/>
            <person name="Williams K.H."/>
            <person name="Hubbard S.S."/>
            <person name="Banfield J.F."/>
        </authorList>
    </citation>
    <scope>NUCLEOTIDE SEQUENCE [LARGE SCALE GENOMIC DNA]</scope>
</reference>
<organism evidence="8 9">
    <name type="scientific">Candidatus Falkowbacteria bacterium RIFOXYC2_FULL_36_12</name>
    <dbReference type="NCBI Taxonomy" id="1798002"/>
    <lineage>
        <taxon>Bacteria</taxon>
        <taxon>Candidatus Falkowiibacteriota</taxon>
    </lineage>
</organism>
<name>A0A1F5SY70_9BACT</name>
<keyword evidence="3 7" id="KW-0375">Hydrogen ion transport</keyword>
<dbReference type="STRING" id="1798002.A2478_04090"/>
<dbReference type="Pfam" id="PF00213">
    <property type="entry name" value="OSCP"/>
    <property type="match status" value="1"/>
</dbReference>
<dbReference type="GO" id="GO:0005886">
    <property type="term" value="C:plasma membrane"/>
    <property type="evidence" value="ECO:0007669"/>
    <property type="project" value="UniProtKB-SubCell"/>
</dbReference>
<evidence type="ECO:0000256" key="2">
    <source>
        <dbReference type="ARBA" id="ARBA00022448"/>
    </source>
</evidence>
<keyword evidence="2 7" id="KW-0813">Transport</keyword>
<keyword evidence="7" id="KW-0139">CF(1)</keyword>
<protein>
    <recommendedName>
        <fullName evidence="7">ATP synthase subunit delta</fullName>
    </recommendedName>
    <alternativeName>
        <fullName evidence="7">ATP synthase F(1) sector subunit delta</fullName>
    </alternativeName>
    <alternativeName>
        <fullName evidence="7">F-type ATPase subunit delta</fullName>
        <shortName evidence="7">F-ATPase subunit delta</shortName>
    </alternativeName>
</protein>
<accession>A0A1F5SY70</accession>
<evidence type="ECO:0000256" key="1">
    <source>
        <dbReference type="ARBA" id="ARBA00004370"/>
    </source>
</evidence>
<comment type="function">
    <text evidence="7">This protein is part of the stalk that links CF(0) to CF(1). It either transmits conformational changes from CF(0) to CF(1) or is implicated in proton conduction.</text>
</comment>
<dbReference type="EMBL" id="MFGJ01000007">
    <property type="protein sequence ID" value="OGF31640.1"/>
    <property type="molecule type" value="Genomic_DNA"/>
</dbReference>
<comment type="similarity">
    <text evidence="7">Belongs to the ATPase delta chain family.</text>
</comment>
<evidence type="ECO:0000313" key="9">
    <source>
        <dbReference type="Proteomes" id="UP000179001"/>
    </source>
</evidence>
<dbReference type="SUPFAM" id="SSF47928">
    <property type="entry name" value="N-terminal domain of the delta subunit of the F1F0-ATP synthase"/>
    <property type="match status" value="1"/>
</dbReference>
<evidence type="ECO:0000256" key="6">
    <source>
        <dbReference type="ARBA" id="ARBA00023310"/>
    </source>
</evidence>
<keyword evidence="4 7" id="KW-0406">Ion transport</keyword>
<dbReference type="InterPro" id="IPR000711">
    <property type="entry name" value="ATPase_OSCP/dsu"/>
</dbReference>
<keyword evidence="7" id="KW-1003">Cell membrane</keyword>
<evidence type="ECO:0000313" key="8">
    <source>
        <dbReference type="EMBL" id="OGF31640.1"/>
    </source>
</evidence>
<comment type="function">
    <text evidence="7">F(1)F(0) ATP synthase produces ATP from ADP in the presence of a proton or sodium gradient. F-type ATPases consist of two structural domains, F(1) containing the extramembraneous catalytic core and F(0) containing the membrane proton channel, linked together by a central stalk and a peripheral stalk. During catalysis, ATP synthesis in the catalytic domain of F(1) is coupled via a rotary mechanism of the central stalk subunits to proton translocation.</text>
</comment>
<dbReference type="HAMAP" id="MF_01416">
    <property type="entry name" value="ATP_synth_delta_bact"/>
    <property type="match status" value="1"/>
</dbReference>
<dbReference type="InterPro" id="IPR026015">
    <property type="entry name" value="ATP_synth_OSCP/delta_N_sf"/>
</dbReference>
<sequence length="178" mass="20231">MKKINKKHFAKALTRLGREKGILEQLLADLTDVSEKLNANLELKQYLTNPHISFTDKKKALKVVFQDFISEMTYNFIFLLLKSKALLTLDSIIAEARKNNLDEDSIFELNVESVVPLTAKQEKTLKQLFSIKLEQQIIVKNIINKHLIGGLRLQLGDKVVDSSVIGKISRLQSKISNL</sequence>
<dbReference type="Gene3D" id="1.10.520.20">
    <property type="entry name" value="N-terminal domain of the delta subunit of the F1F0-ATP synthase"/>
    <property type="match status" value="1"/>
</dbReference>
<keyword evidence="5 7" id="KW-0472">Membrane</keyword>
<dbReference type="PROSITE" id="PS00389">
    <property type="entry name" value="ATPASE_DELTA"/>
    <property type="match status" value="1"/>
</dbReference>
<keyword evidence="6 7" id="KW-0066">ATP synthesis</keyword>
<comment type="subcellular location">
    <subcellularLocation>
        <location evidence="7">Cell membrane</location>
        <topology evidence="7">Peripheral membrane protein</topology>
    </subcellularLocation>
    <subcellularLocation>
        <location evidence="1">Membrane</location>
    </subcellularLocation>
</comment>